<organism evidence="2 3">
    <name type="scientific">Affinibrenneria salicis</name>
    <dbReference type="NCBI Taxonomy" id="2590031"/>
    <lineage>
        <taxon>Bacteria</taxon>
        <taxon>Pseudomonadati</taxon>
        <taxon>Pseudomonadota</taxon>
        <taxon>Gammaproteobacteria</taxon>
        <taxon>Enterobacterales</taxon>
        <taxon>Pectobacteriaceae</taxon>
        <taxon>Affinibrenneria</taxon>
    </lineage>
</organism>
<dbReference type="PANTHER" id="PTHR36152:SF5">
    <property type="entry name" value="PROTEIN HCP1"/>
    <property type="match status" value="1"/>
</dbReference>
<name>A0A5J5FWC3_9GAMM</name>
<gene>
    <name evidence="2" type="ORF">FJU30_17295</name>
</gene>
<reference evidence="2 3" key="1">
    <citation type="submission" date="2019-09" db="EMBL/GenBank/DDBJ databases">
        <authorList>
            <person name="Li Y."/>
        </authorList>
    </citation>
    <scope>NUCLEOTIDE SEQUENCE [LARGE SCALE GENOMIC DNA]</scope>
    <source>
        <strain evidence="2 3">L3-3HA</strain>
    </source>
</reference>
<protein>
    <submittedName>
        <fullName evidence="2">Type VI secretion system tube protein Hcp</fullName>
    </submittedName>
</protein>
<dbReference type="PANTHER" id="PTHR36152">
    <property type="entry name" value="CYTOPLASMIC PROTEIN-RELATED"/>
    <property type="match status" value="1"/>
</dbReference>
<dbReference type="InterPro" id="IPR008514">
    <property type="entry name" value="T6SS_Hcp"/>
</dbReference>
<accession>A0A5J5FWC3</accession>
<feature type="region of interest" description="Disordered" evidence="1">
    <location>
        <begin position="139"/>
        <end position="160"/>
    </location>
</feature>
<dbReference type="SUPFAM" id="SSF141452">
    <property type="entry name" value="Hcp1-like"/>
    <property type="match status" value="1"/>
</dbReference>
<sequence length="160" mass="16940">MSIDIFMKVDGVSGESKDSNHTGWTDIISFSWGASQPGNMSVGGGGGAGKVSFNDLNIDALIDKSTTPILKHCASGKHLGKVEVSVCKAGGQQIEYARITLEDVLVTSVQYIGADNGDTLGVSYSFQAAKVKQQYWEQTTSGSKGAESSTGWNIKENKEV</sequence>
<keyword evidence="3" id="KW-1185">Reference proteome</keyword>
<feature type="compositionally biased region" description="Polar residues" evidence="1">
    <location>
        <begin position="139"/>
        <end position="152"/>
    </location>
</feature>
<dbReference type="OrthoDB" id="4865570at2"/>
<comment type="caution">
    <text evidence="2">The sequence shown here is derived from an EMBL/GenBank/DDBJ whole genome shotgun (WGS) entry which is preliminary data.</text>
</comment>
<evidence type="ECO:0000256" key="1">
    <source>
        <dbReference type="SAM" id="MobiDB-lite"/>
    </source>
</evidence>
<dbReference type="Gene3D" id="2.30.110.20">
    <property type="entry name" value="Hcp1-like"/>
    <property type="match status" value="1"/>
</dbReference>
<dbReference type="EMBL" id="VYKJ01000009">
    <property type="protein sequence ID" value="KAA8998169.1"/>
    <property type="molecule type" value="Genomic_DNA"/>
</dbReference>
<evidence type="ECO:0000313" key="3">
    <source>
        <dbReference type="Proteomes" id="UP000335415"/>
    </source>
</evidence>
<dbReference type="Proteomes" id="UP000335415">
    <property type="component" value="Unassembled WGS sequence"/>
</dbReference>
<dbReference type="Pfam" id="PF05638">
    <property type="entry name" value="T6SS_HCP"/>
    <property type="match status" value="1"/>
</dbReference>
<dbReference type="InterPro" id="IPR036624">
    <property type="entry name" value="Hcp1-lik_sf"/>
</dbReference>
<evidence type="ECO:0000313" key="2">
    <source>
        <dbReference type="EMBL" id="KAA8998169.1"/>
    </source>
</evidence>
<dbReference type="AlphaFoldDB" id="A0A5J5FWC3"/>
<dbReference type="InterPro" id="IPR053165">
    <property type="entry name" value="HSI-I_assembly_Hcp1"/>
</dbReference>
<dbReference type="RefSeq" id="WP_150436228.1">
    <property type="nucleotide sequence ID" value="NZ_VYKJ01000009.1"/>
</dbReference>
<proteinExistence type="predicted"/>